<dbReference type="PANTHER" id="PTHR11654">
    <property type="entry name" value="OLIGOPEPTIDE TRANSPORTER-RELATED"/>
    <property type="match status" value="1"/>
</dbReference>
<evidence type="ECO:0000256" key="3">
    <source>
        <dbReference type="ARBA" id="ARBA00022692"/>
    </source>
</evidence>
<comment type="subcellular location">
    <subcellularLocation>
        <location evidence="1">Membrane</location>
        <topology evidence="1">Multi-pass membrane protein</topology>
    </subcellularLocation>
</comment>
<proteinExistence type="inferred from homology"/>
<protein>
    <recommendedName>
        <fullName evidence="8">Major facilitator superfamily (MFS) profile domain-containing protein</fullName>
    </recommendedName>
</protein>
<evidence type="ECO:0000256" key="2">
    <source>
        <dbReference type="ARBA" id="ARBA00005982"/>
    </source>
</evidence>
<organism evidence="7">
    <name type="scientific">Opuntia streptacantha</name>
    <name type="common">Prickly pear cactus</name>
    <name type="synonym">Opuntia cardona</name>
    <dbReference type="NCBI Taxonomy" id="393608"/>
    <lineage>
        <taxon>Eukaryota</taxon>
        <taxon>Viridiplantae</taxon>
        <taxon>Streptophyta</taxon>
        <taxon>Embryophyta</taxon>
        <taxon>Tracheophyta</taxon>
        <taxon>Spermatophyta</taxon>
        <taxon>Magnoliopsida</taxon>
        <taxon>eudicotyledons</taxon>
        <taxon>Gunneridae</taxon>
        <taxon>Pentapetalae</taxon>
        <taxon>Caryophyllales</taxon>
        <taxon>Cactineae</taxon>
        <taxon>Cactaceae</taxon>
        <taxon>Opuntioideae</taxon>
        <taxon>Opuntia</taxon>
    </lineage>
</organism>
<evidence type="ECO:0000256" key="1">
    <source>
        <dbReference type="ARBA" id="ARBA00004141"/>
    </source>
</evidence>
<feature type="transmembrane region" description="Helical" evidence="6">
    <location>
        <begin position="28"/>
        <end position="46"/>
    </location>
</feature>
<evidence type="ECO:0000256" key="5">
    <source>
        <dbReference type="ARBA" id="ARBA00023136"/>
    </source>
</evidence>
<reference evidence="7" key="1">
    <citation type="journal article" date="2013" name="J. Plant Res.">
        <title>Effect of fungi and light on seed germination of three Opuntia species from semiarid lands of central Mexico.</title>
        <authorList>
            <person name="Delgado-Sanchez P."/>
            <person name="Jimenez-Bremont J.F."/>
            <person name="Guerrero-Gonzalez Mde L."/>
            <person name="Flores J."/>
        </authorList>
    </citation>
    <scope>NUCLEOTIDE SEQUENCE</scope>
    <source>
        <tissue evidence="7">Cladode</tissue>
    </source>
</reference>
<feature type="transmembrane region" description="Helical" evidence="6">
    <location>
        <begin position="416"/>
        <end position="440"/>
    </location>
</feature>
<name>A0A7C9DD37_OPUST</name>
<dbReference type="SUPFAM" id="SSF103473">
    <property type="entry name" value="MFS general substrate transporter"/>
    <property type="match status" value="1"/>
</dbReference>
<sequence length="540" mass="58978">MDAHHQGNLRGGWRSAIFIIFVEMAERFAYYGVAGNLIMYLTTVAGQPVAEAAKTVNSWNGVSSLALLVGAFLADSYLGRFKTTIISSTIFLMGLTLLTTSTSATIPHSIRTPLFFAALYITAVGEGGHKPCVQTFAADQFPDDKPEQKSSFFNWWFLGIVVGATTAVLVVVYVEDNVSWTLGFSIPTVAVAAALAIFLAGSRTYRKERPIGSPFTRVAQVVVAAARKRRVTETLGGRGLYWEDDAIGGVRLGRTSQFRCLDKAAIIDDQDASSKQRNPWRVCSVNQVEEVKLLLRLIPIWACTFAYAIIVAQVHTFFIKQASTMNRSLGPKFQVPPASLQVVPGITMLLFVPLYDKFLVHAIRKATGIPSGITSLHRIGLGLTLSILTIAIAALVEARRVSIAARHGIMDQPKAVVPMSVGWLVPQFLVMGLSDLFAYVGMQELFYDQMPEDMRSIGSALTNGAIGVGAFLSTAIISVVQKASSNWGHPWLVNNLNRAHLDDFYWVLAGLCCLDLIVYALIARGFVWKKIEQNQIGLAI</sequence>
<feature type="transmembrane region" description="Helical" evidence="6">
    <location>
        <begin position="85"/>
        <end position="106"/>
    </location>
</feature>
<dbReference type="GO" id="GO:0016020">
    <property type="term" value="C:membrane"/>
    <property type="evidence" value="ECO:0007669"/>
    <property type="project" value="UniProtKB-SubCell"/>
</dbReference>
<dbReference type="EMBL" id="GISG01090940">
    <property type="protein sequence ID" value="MBA4634389.1"/>
    <property type="molecule type" value="Transcribed_RNA"/>
</dbReference>
<reference evidence="7" key="2">
    <citation type="submission" date="2020-07" db="EMBL/GenBank/DDBJ databases">
        <authorList>
            <person name="Vera ALvarez R."/>
            <person name="Arias-Moreno D.M."/>
            <person name="Jimenez-Jacinto V."/>
            <person name="Jimenez-Bremont J.F."/>
            <person name="Swaminathan K."/>
            <person name="Moose S.P."/>
            <person name="Guerrero-Gonzalez M.L."/>
            <person name="Marino-Ramirez L."/>
            <person name="Landsman D."/>
            <person name="Rodriguez-Kessler M."/>
            <person name="Delgado-Sanchez P."/>
        </authorList>
    </citation>
    <scope>NUCLEOTIDE SEQUENCE</scope>
    <source>
        <tissue evidence="7">Cladode</tissue>
    </source>
</reference>
<dbReference type="InterPro" id="IPR036259">
    <property type="entry name" value="MFS_trans_sf"/>
</dbReference>
<accession>A0A7C9DD37</accession>
<evidence type="ECO:0000313" key="7">
    <source>
        <dbReference type="EMBL" id="MBA4634389.1"/>
    </source>
</evidence>
<dbReference type="Pfam" id="PF00854">
    <property type="entry name" value="PTR2"/>
    <property type="match status" value="1"/>
</dbReference>
<evidence type="ECO:0000256" key="6">
    <source>
        <dbReference type="SAM" id="Phobius"/>
    </source>
</evidence>
<dbReference type="EMBL" id="GISG01090938">
    <property type="protein sequence ID" value="MBA4634388.1"/>
    <property type="molecule type" value="Transcribed_RNA"/>
</dbReference>
<keyword evidence="3 6" id="KW-0812">Transmembrane</keyword>
<evidence type="ECO:0000256" key="4">
    <source>
        <dbReference type="ARBA" id="ARBA00022989"/>
    </source>
</evidence>
<feature type="transmembrane region" description="Helical" evidence="6">
    <location>
        <begin position="504"/>
        <end position="522"/>
    </location>
</feature>
<evidence type="ECO:0008006" key="8">
    <source>
        <dbReference type="Google" id="ProtNLM"/>
    </source>
</evidence>
<feature type="transmembrane region" description="Helical" evidence="6">
    <location>
        <begin position="461"/>
        <end position="484"/>
    </location>
</feature>
<feature type="transmembrane region" description="Helical" evidence="6">
    <location>
        <begin position="338"/>
        <end position="355"/>
    </location>
</feature>
<feature type="transmembrane region" description="Helical" evidence="6">
    <location>
        <begin position="155"/>
        <end position="174"/>
    </location>
</feature>
<feature type="transmembrane region" description="Helical" evidence="6">
    <location>
        <begin position="180"/>
        <end position="200"/>
    </location>
</feature>
<keyword evidence="4 6" id="KW-1133">Transmembrane helix</keyword>
<feature type="transmembrane region" description="Helical" evidence="6">
    <location>
        <begin position="297"/>
        <end position="318"/>
    </location>
</feature>
<dbReference type="InterPro" id="IPR000109">
    <property type="entry name" value="POT_fam"/>
</dbReference>
<feature type="transmembrane region" description="Helical" evidence="6">
    <location>
        <begin position="376"/>
        <end position="396"/>
    </location>
</feature>
<comment type="similarity">
    <text evidence="2">Belongs to the major facilitator superfamily. Proton-dependent oligopeptide transporter (POT/PTR) (TC 2.A.17) family.</text>
</comment>
<keyword evidence="5 6" id="KW-0472">Membrane</keyword>
<dbReference type="GO" id="GO:0022857">
    <property type="term" value="F:transmembrane transporter activity"/>
    <property type="evidence" value="ECO:0007669"/>
    <property type="project" value="InterPro"/>
</dbReference>
<dbReference type="AlphaFoldDB" id="A0A7C9DD37"/>
<dbReference type="Gene3D" id="1.20.1250.20">
    <property type="entry name" value="MFS general substrate transporter like domains"/>
    <property type="match status" value="1"/>
</dbReference>